<name>A0AAV1Z2A0_9ARAC</name>
<dbReference type="AlphaFoldDB" id="A0AAV1Z2A0"/>
<proteinExistence type="predicted"/>
<organism evidence="1 2">
    <name type="scientific">Larinioides sclopetarius</name>
    <dbReference type="NCBI Taxonomy" id="280406"/>
    <lineage>
        <taxon>Eukaryota</taxon>
        <taxon>Metazoa</taxon>
        <taxon>Ecdysozoa</taxon>
        <taxon>Arthropoda</taxon>
        <taxon>Chelicerata</taxon>
        <taxon>Arachnida</taxon>
        <taxon>Araneae</taxon>
        <taxon>Araneomorphae</taxon>
        <taxon>Entelegynae</taxon>
        <taxon>Araneoidea</taxon>
        <taxon>Araneidae</taxon>
        <taxon>Larinioides</taxon>
    </lineage>
</organism>
<comment type="caution">
    <text evidence="1">The sequence shown here is derived from an EMBL/GenBank/DDBJ whole genome shotgun (WGS) entry which is preliminary data.</text>
</comment>
<accession>A0AAV1Z2A0</accession>
<protein>
    <submittedName>
        <fullName evidence="1">Uncharacterized protein</fullName>
    </submittedName>
</protein>
<evidence type="ECO:0000313" key="1">
    <source>
        <dbReference type="EMBL" id="CAL1265627.1"/>
    </source>
</evidence>
<gene>
    <name evidence="1" type="ORF">LARSCL_LOCUS2641</name>
</gene>
<sequence length="221" mass="26148">MDCELYFHRIILFPDEELKLPRNDPTMDVLSTLFFVESAIDHVLRTQFFVFDLPMPVNLNLMERRIPHKKFFDPVIGKAIAHKCAMSTSLGIAQTYSFSVMDWLRLEFHCIRSYTQYYLDVIRSETKPVNLSLIHMLSFASFLISSTLERDNDHLINEIVWAVVHKLGERFPYEWIYESLHHWALTYNFRHNDIHETWMFQDSIEEGLDEVAGEITIGWQG</sequence>
<dbReference type="EMBL" id="CAXIEN010000018">
    <property type="protein sequence ID" value="CAL1265627.1"/>
    <property type="molecule type" value="Genomic_DNA"/>
</dbReference>
<keyword evidence="2" id="KW-1185">Reference proteome</keyword>
<reference evidence="1 2" key="1">
    <citation type="submission" date="2024-04" db="EMBL/GenBank/DDBJ databases">
        <authorList>
            <person name="Rising A."/>
            <person name="Reimegard J."/>
            <person name="Sonavane S."/>
            <person name="Akerstrom W."/>
            <person name="Nylinder S."/>
            <person name="Hedman E."/>
            <person name="Kallberg Y."/>
        </authorList>
    </citation>
    <scope>NUCLEOTIDE SEQUENCE [LARGE SCALE GENOMIC DNA]</scope>
</reference>
<dbReference type="Proteomes" id="UP001497382">
    <property type="component" value="Unassembled WGS sequence"/>
</dbReference>
<evidence type="ECO:0000313" key="2">
    <source>
        <dbReference type="Proteomes" id="UP001497382"/>
    </source>
</evidence>